<evidence type="ECO:0000313" key="10">
    <source>
        <dbReference type="EMBL" id="CAL1158660.1"/>
    </source>
</evidence>
<evidence type="ECO:0000256" key="2">
    <source>
        <dbReference type="ARBA" id="ARBA00005466"/>
    </source>
</evidence>
<comment type="cofactor">
    <cofactor evidence="1">
        <name>FAD</name>
        <dbReference type="ChEBI" id="CHEBI:57692"/>
    </cofactor>
</comment>
<keyword evidence="3" id="KW-0285">Flavoprotein</keyword>
<protein>
    <submittedName>
        <fullName evidence="11">FAD-binding PCMH-type domain-containing protein</fullName>
    </submittedName>
</protein>
<feature type="domain" description="FAD-binding PCMH-type" evidence="8">
    <location>
        <begin position="167"/>
        <end position="424"/>
    </location>
</feature>
<feature type="signal peptide" evidence="7">
    <location>
        <begin position="1"/>
        <end position="24"/>
    </location>
</feature>
<dbReference type="InterPro" id="IPR016166">
    <property type="entry name" value="FAD-bd_PCMH"/>
</dbReference>
<dbReference type="GO" id="GO:0016491">
    <property type="term" value="F:oxidoreductase activity"/>
    <property type="evidence" value="ECO:0007669"/>
    <property type="project" value="UniProtKB-KW"/>
</dbReference>
<feature type="region of interest" description="Disordered" evidence="6">
    <location>
        <begin position="46"/>
        <end position="68"/>
    </location>
</feature>
<dbReference type="PANTHER" id="PTHR42973:SF39">
    <property type="entry name" value="FAD-BINDING PCMH-TYPE DOMAIN-CONTAINING PROTEIN"/>
    <property type="match status" value="1"/>
</dbReference>
<keyword evidence="4" id="KW-0274">FAD</keyword>
<dbReference type="PROSITE" id="PS51387">
    <property type="entry name" value="FAD_PCMH"/>
    <property type="match status" value="1"/>
</dbReference>
<evidence type="ECO:0000313" key="9">
    <source>
        <dbReference type="EMBL" id="CAI4005285.1"/>
    </source>
</evidence>
<dbReference type="OrthoDB" id="45612at2759"/>
<keyword evidence="5" id="KW-0560">Oxidoreductase</keyword>
<comment type="similarity">
    <text evidence="2">Belongs to the oxygen-dependent FAD-linked oxidoreductase family.</text>
</comment>
<dbReference type="EMBL" id="CAMXCT010003593">
    <property type="protein sequence ID" value="CAI4005285.1"/>
    <property type="molecule type" value="Genomic_DNA"/>
</dbReference>
<dbReference type="Proteomes" id="UP001152797">
    <property type="component" value="Unassembled WGS sequence"/>
</dbReference>
<keyword evidence="12" id="KW-1185">Reference proteome</keyword>
<organism evidence="9">
    <name type="scientific">Cladocopium goreaui</name>
    <dbReference type="NCBI Taxonomy" id="2562237"/>
    <lineage>
        <taxon>Eukaryota</taxon>
        <taxon>Sar</taxon>
        <taxon>Alveolata</taxon>
        <taxon>Dinophyceae</taxon>
        <taxon>Suessiales</taxon>
        <taxon>Symbiodiniaceae</taxon>
        <taxon>Cladocopium</taxon>
    </lineage>
</organism>
<name>A0A9P1D7M7_9DINO</name>
<dbReference type="Gene3D" id="3.30.43.10">
    <property type="entry name" value="Uridine Diphospho-n-acetylenolpyruvylglucosamine Reductase, domain 2"/>
    <property type="match status" value="1"/>
</dbReference>
<dbReference type="InterPro" id="IPR016167">
    <property type="entry name" value="FAD-bd_PCMH_sub1"/>
</dbReference>
<gene>
    <name evidence="9" type="ORF">C1SCF055_LOCUS31022</name>
</gene>
<feature type="compositionally biased region" description="Acidic residues" evidence="6">
    <location>
        <begin position="55"/>
        <end position="68"/>
    </location>
</feature>
<proteinExistence type="inferred from homology"/>
<evidence type="ECO:0000256" key="1">
    <source>
        <dbReference type="ARBA" id="ARBA00001974"/>
    </source>
</evidence>
<feature type="chain" id="PRO_5043271137" evidence="7">
    <location>
        <begin position="25"/>
        <end position="849"/>
    </location>
</feature>
<dbReference type="Gene3D" id="3.30.465.10">
    <property type="match status" value="1"/>
</dbReference>
<comment type="caution">
    <text evidence="9">The sequence shown here is derived from an EMBL/GenBank/DDBJ whole genome shotgun (WGS) entry which is preliminary data.</text>
</comment>
<dbReference type="PANTHER" id="PTHR42973">
    <property type="entry name" value="BINDING OXIDOREDUCTASE, PUTATIVE (AFU_ORTHOLOGUE AFUA_1G17690)-RELATED"/>
    <property type="match status" value="1"/>
</dbReference>
<evidence type="ECO:0000313" key="12">
    <source>
        <dbReference type="Proteomes" id="UP001152797"/>
    </source>
</evidence>
<evidence type="ECO:0000313" key="11">
    <source>
        <dbReference type="EMBL" id="CAL4792597.1"/>
    </source>
</evidence>
<reference evidence="10" key="2">
    <citation type="submission" date="2024-04" db="EMBL/GenBank/DDBJ databases">
        <authorList>
            <person name="Chen Y."/>
            <person name="Shah S."/>
            <person name="Dougan E. K."/>
            <person name="Thang M."/>
            <person name="Chan C."/>
        </authorList>
    </citation>
    <scope>NUCLEOTIDE SEQUENCE [LARGE SCALE GENOMIC DNA]</scope>
</reference>
<dbReference type="EMBL" id="CAMXCT020003593">
    <property type="protein sequence ID" value="CAL1158660.1"/>
    <property type="molecule type" value="Genomic_DNA"/>
</dbReference>
<dbReference type="InterPro" id="IPR016169">
    <property type="entry name" value="FAD-bd_PCMH_sub2"/>
</dbReference>
<dbReference type="AlphaFoldDB" id="A0A9P1D7M7"/>
<dbReference type="EMBL" id="CAMXCT030003593">
    <property type="protein sequence ID" value="CAL4792597.1"/>
    <property type="molecule type" value="Genomic_DNA"/>
</dbReference>
<evidence type="ECO:0000256" key="6">
    <source>
        <dbReference type="SAM" id="MobiDB-lite"/>
    </source>
</evidence>
<dbReference type="InterPro" id="IPR050416">
    <property type="entry name" value="FAD-linked_Oxidoreductase"/>
</dbReference>
<dbReference type="GO" id="GO:0071949">
    <property type="term" value="F:FAD binding"/>
    <property type="evidence" value="ECO:0007669"/>
    <property type="project" value="InterPro"/>
</dbReference>
<accession>A0A9P1D7M7</accession>
<reference evidence="9" key="1">
    <citation type="submission" date="2022-10" db="EMBL/GenBank/DDBJ databases">
        <authorList>
            <person name="Chen Y."/>
            <person name="Dougan E. K."/>
            <person name="Chan C."/>
            <person name="Rhodes N."/>
            <person name="Thang M."/>
        </authorList>
    </citation>
    <scope>NUCLEOTIDE SEQUENCE</scope>
</reference>
<evidence type="ECO:0000256" key="4">
    <source>
        <dbReference type="ARBA" id="ARBA00022827"/>
    </source>
</evidence>
<evidence type="ECO:0000256" key="3">
    <source>
        <dbReference type="ARBA" id="ARBA00022630"/>
    </source>
</evidence>
<evidence type="ECO:0000259" key="8">
    <source>
        <dbReference type="PROSITE" id="PS51387"/>
    </source>
</evidence>
<keyword evidence="7" id="KW-0732">Signal</keyword>
<dbReference type="InterPro" id="IPR036318">
    <property type="entry name" value="FAD-bd_PCMH-like_sf"/>
</dbReference>
<evidence type="ECO:0000256" key="5">
    <source>
        <dbReference type="ARBA" id="ARBA00023002"/>
    </source>
</evidence>
<evidence type="ECO:0000256" key="7">
    <source>
        <dbReference type="SAM" id="SignalP"/>
    </source>
</evidence>
<dbReference type="SUPFAM" id="SSF56176">
    <property type="entry name" value="FAD-binding/transporter-associated domain-like"/>
    <property type="match status" value="1"/>
</dbReference>
<sequence>MASHRMRVTAVAVLFAAGVRQFLADGQTSGSCHLQLHGKGELKSAKHAVGGLTSGEEETEGSGDEEMESDLVPHWQTLAWFRECVPAFSDEGYGLKAPSLVPMSLENHSNYELYLKPSGLCQNALFCAYQGCTPPKGKACAALQEDQIRELVAAPEKLTAHLHRCPPDNLPFSVVKAETVADIIEAVEFARYTGRSISIKVSGHNYAGSSLFYGSVNINMANYQKYSKSNIIECGTLPEPIPTSLTNQKAVCDLAAARGKKAVVRVGGGENWNELYSAVYWYQFPTQTTRRYLVVGGAAGTVSAAGGWLQGSGLSGTIGMRIFGFGVDQVLQIEMVLSNGKHVRFMPSSWTNDSNVTGKIYPQTLTVSGECNQNPVADETKWHWEPCDDLGLLVTFKDLWFAVRGGGGGTYGIVTSVYYQLHEQVSQQLPQDYYIVFTLPAVLSSCTEEACNDLVRSLWLNFVRDFFHPKEEFPWKDDSKFCGTSSLNLDIFLGGGTIYCHGETAIFTFVGVWQSFVAGYQEALKAVGLSEEDVAKLQAAEGGILAFALNADWYPALLVTIPSFPWPAHMNKYPTEIPDVPTPATYPDNYPVDWNALVPVEWLYLDRGIPTLLALVKGGLGGASTYILGGQLAVSDDGLTSVPEFQRKAGFMMFLTGGESVESFLRGTFEEYIGGNSSTKAFPGGSSYNHFSAIAYGPLKHDWTKACPDSLSDFEKAKKCLSLQESVWGTEQLAKLEEVKEKADPEDLFQCFDCVGFKGIHRSHRPWEPKRGFCLQPGYASTCFKWLDHDPAGDVNFMKKARSELLEALKHHYHLEHLVMPEMAKDAPSYKVKVQATKLKVALPQVLSS</sequence>